<sequence length="150" mass="17738">MVEGENLSFSGRVTLAKVALAIIPIYVILSMVIPKGVCLEIDKIIRNFIWGHTNEKRRINHVKWDIKFGYKFYAQNINERGWFLKRFVIGIVRCYREELREYEIRCKWITPINIEESCQKMPSARGMCWIIQVGDGTKEMGLQLNRHMMR</sequence>
<evidence type="ECO:0000313" key="2">
    <source>
        <dbReference type="EMBL" id="KAA3483382.1"/>
    </source>
</evidence>
<dbReference type="Proteomes" id="UP000325315">
    <property type="component" value="Unassembled WGS sequence"/>
</dbReference>
<proteinExistence type="predicted"/>
<dbReference type="AlphaFoldDB" id="A0A5B6WRB6"/>
<organism evidence="2 3">
    <name type="scientific">Gossypium australe</name>
    <dbReference type="NCBI Taxonomy" id="47621"/>
    <lineage>
        <taxon>Eukaryota</taxon>
        <taxon>Viridiplantae</taxon>
        <taxon>Streptophyta</taxon>
        <taxon>Embryophyta</taxon>
        <taxon>Tracheophyta</taxon>
        <taxon>Spermatophyta</taxon>
        <taxon>Magnoliopsida</taxon>
        <taxon>eudicotyledons</taxon>
        <taxon>Gunneridae</taxon>
        <taxon>Pentapetalae</taxon>
        <taxon>rosids</taxon>
        <taxon>malvids</taxon>
        <taxon>Malvales</taxon>
        <taxon>Malvaceae</taxon>
        <taxon>Malvoideae</taxon>
        <taxon>Gossypium</taxon>
    </lineage>
</organism>
<feature type="transmembrane region" description="Helical" evidence="1">
    <location>
        <begin position="15"/>
        <end position="33"/>
    </location>
</feature>
<keyword evidence="1" id="KW-0812">Transmembrane</keyword>
<dbReference type="EMBL" id="SMMG02000002">
    <property type="protein sequence ID" value="KAA3483382.1"/>
    <property type="molecule type" value="Genomic_DNA"/>
</dbReference>
<gene>
    <name evidence="2" type="ORF">EPI10_005562</name>
</gene>
<dbReference type="OrthoDB" id="1436548at2759"/>
<comment type="caution">
    <text evidence="2">The sequence shown here is derived from an EMBL/GenBank/DDBJ whole genome shotgun (WGS) entry which is preliminary data.</text>
</comment>
<protein>
    <submittedName>
        <fullName evidence="2">Retrovirus-related Pol polyprotein LINE-1</fullName>
    </submittedName>
</protein>
<dbReference type="PANTHER" id="PTHR33116">
    <property type="entry name" value="REVERSE TRANSCRIPTASE ZINC-BINDING DOMAIN-CONTAINING PROTEIN-RELATED-RELATED"/>
    <property type="match status" value="1"/>
</dbReference>
<evidence type="ECO:0000256" key="1">
    <source>
        <dbReference type="SAM" id="Phobius"/>
    </source>
</evidence>
<keyword evidence="3" id="KW-1185">Reference proteome</keyword>
<keyword evidence="1" id="KW-1133">Transmembrane helix</keyword>
<accession>A0A5B6WRB6</accession>
<evidence type="ECO:0000313" key="3">
    <source>
        <dbReference type="Proteomes" id="UP000325315"/>
    </source>
</evidence>
<keyword evidence="1" id="KW-0472">Membrane</keyword>
<name>A0A5B6WRB6_9ROSI</name>
<reference evidence="3" key="1">
    <citation type="journal article" date="2019" name="Plant Biotechnol. J.">
        <title>Genome sequencing of the Australian wild diploid species Gossypium australe highlights disease resistance and delayed gland morphogenesis.</title>
        <authorList>
            <person name="Cai Y."/>
            <person name="Cai X."/>
            <person name="Wang Q."/>
            <person name="Wang P."/>
            <person name="Zhang Y."/>
            <person name="Cai C."/>
            <person name="Xu Y."/>
            <person name="Wang K."/>
            <person name="Zhou Z."/>
            <person name="Wang C."/>
            <person name="Geng S."/>
            <person name="Li B."/>
            <person name="Dong Q."/>
            <person name="Hou Y."/>
            <person name="Wang H."/>
            <person name="Ai P."/>
            <person name="Liu Z."/>
            <person name="Yi F."/>
            <person name="Sun M."/>
            <person name="An G."/>
            <person name="Cheng J."/>
            <person name="Zhang Y."/>
            <person name="Shi Q."/>
            <person name="Xie Y."/>
            <person name="Shi X."/>
            <person name="Chang Y."/>
            <person name="Huang F."/>
            <person name="Chen Y."/>
            <person name="Hong S."/>
            <person name="Mi L."/>
            <person name="Sun Q."/>
            <person name="Zhang L."/>
            <person name="Zhou B."/>
            <person name="Peng R."/>
            <person name="Zhang X."/>
            <person name="Liu F."/>
        </authorList>
    </citation>
    <scope>NUCLEOTIDE SEQUENCE [LARGE SCALE GENOMIC DNA]</scope>
    <source>
        <strain evidence="3">cv. PA1801</strain>
    </source>
</reference>
<dbReference type="PANTHER" id="PTHR33116:SF78">
    <property type="entry name" value="OS12G0587133 PROTEIN"/>
    <property type="match status" value="1"/>
</dbReference>